<keyword evidence="5 18" id="KW-0808">Transferase</keyword>
<dbReference type="NCBIfam" id="TIGR01173">
    <property type="entry name" value="glmU"/>
    <property type="match status" value="1"/>
</dbReference>
<comment type="subcellular location">
    <subcellularLocation>
        <location evidence="1 18">Cytoplasm</location>
    </subcellularLocation>
</comment>
<feature type="binding site" evidence="18">
    <location>
        <begin position="82"/>
        <end position="83"/>
    </location>
    <ligand>
        <name>UDP-N-acetyl-alpha-D-glucosamine</name>
        <dbReference type="ChEBI" id="CHEBI:57705"/>
    </ligand>
</feature>
<organism evidence="20 21">
    <name type="scientific">Bartonella tribocorum</name>
    <dbReference type="NCBI Taxonomy" id="85701"/>
    <lineage>
        <taxon>Bacteria</taxon>
        <taxon>Pseudomonadati</taxon>
        <taxon>Pseudomonadota</taxon>
        <taxon>Alphaproteobacteria</taxon>
        <taxon>Hyphomicrobiales</taxon>
        <taxon>Bartonellaceae</taxon>
        <taxon>Bartonella</taxon>
    </lineage>
</organism>
<dbReference type="InterPro" id="IPR050065">
    <property type="entry name" value="GlmU-like"/>
</dbReference>
<comment type="pathway">
    <text evidence="18">Bacterial outer membrane biogenesis; LPS lipid A biosynthesis.</text>
</comment>
<dbReference type="GO" id="GO:0003977">
    <property type="term" value="F:UDP-N-acetylglucosamine diphosphorylase activity"/>
    <property type="evidence" value="ECO:0007669"/>
    <property type="project" value="UniProtKB-UniRule"/>
</dbReference>
<keyword evidence="4 18" id="KW-0963">Cytoplasm</keyword>
<evidence type="ECO:0000256" key="11">
    <source>
        <dbReference type="ARBA" id="ARBA00022984"/>
    </source>
</evidence>
<evidence type="ECO:0000256" key="16">
    <source>
        <dbReference type="ARBA" id="ARBA00048493"/>
    </source>
</evidence>
<evidence type="ECO:0000256" key="14">
    <source>
        <dbReference type="ARBA" id="ARBA00023316"/>
    </source>
</evidence>
<dbReference type="SUPFAM" id="SSF51161">
    <property type="entry name" value="Trimeric LpxA-like enzymes"/>
    <property type="match status" value="1"/>
</dbReference>
<dbReference type="HAMAP" id="MF_01631">
    <property type="entry name" value="GlmU"/>
    <property type="match status" value="1"/>
</dbReference>
<evidence type="ECO:0000256" key="1">
    <source>
        <dbReference type="ARBA" id="ARBA00004496"/>
    </source>
</evidence>
<dbReference type="Pfam" id="PF00132">
    <property type="entry name" value="Hexapep"/>
    <property type="match status" value="1"/>
</dbReference>
<dbReference type="PANTHER" id="PTHR43584">
    <property type="entry name" value="NUCLEOTIDYL TRANSFERASE"/>
    <property type="match status" value="1"/>
</dbReference>
<comment type="caution">
    <text evidence="20">The sequence shown here is derived from an EMBL/GenBank/DDBJ whole genome shotgun (WGS) entry which is preliminary data.</text>
</comment>
<evidence type="ECO:0000256" key="17">
    <source>
        <dbReference type="ARBA" id="ARBA00049628"/>
    </source>
</evidence>
<feature type="binding site" evidence="18">
    <location>
        <position position="425"/>
    </location>
    <ligand>
        <name>acetyl-CoA</name>
        <dbReference type="ChEBI" id="CHEBI:57288"/>
    </ligand>
</feature>
<evidence type="ECO:0000256" key="7">
    <source>
        <dbReference type="ARBA" id="ARBA00022723"/>
    </source>
</evidence>
<dbReference type="InterPro" id="IPR005882">
    <property type="entry name" value="Bifunctional_GlmU"/>
</dbReference>
<feature type="binding site" evidence="18">
    <location>
        <position position="390"/>
    </location>
    <ligand>
        <name>acetyl-CoA</name>
        <dbReference type="ChEBI" id="CHEBI:57288"/>
    </ligand>
</feature>
<feature type="region of interest" description="N-acetyltransferase" evidence="18">
    <location>
        <begin position="253"/>
        <end position="454"/>
    </location>
</feature>
<feature type="region of interest" description="Pyrophosphorylase" evidence="18">
    <location>
        <begin position="1"/>
        <end position="231"/>
    </location>
</feature>
<comment type="caution">
    <text evidence="18">Lacks conserved residue(s) required for the propagation of feature annotation.</text>
</comment>
<comment type="pathway">
    <text evidence="18">Nucleotide-sugar biosynthesis; UDP-N-acetyl-alpha-D-glucosamine biosynthesis; UDP-N-acetyl-alpha-D-glucosamine from N-acetyl-alpha-D-glucosamine 1-phosphate: step 1/1.</text>
</comment>
<feature type="binding site" evidence="18">
    <location>
        <position position="143"/>
    </location>
    <ligand>
        <name>UDP-N-acetyl-alpha-D-glucosamine</name>
        <dbReference type="ChEBI" id="CHEBI:57705"/>
    </ligand>
</feature>
<dbReference type="GO" id="GO:0000287">
    <property type="term" value="F:magnesium ion binding"/>
    <property type="evidence" value="ECO:0007669"/>
    <property type="project" value="UniProtKB-UniRule"/>
</dbReference>
<keyword evidence="14 18" id="KW-0961">Cell wall biogenesis/degradation</keyword>
<dbReference type="GO" id="GO:0009245">
    <property type="term" value="P:lipid A biosynthetic process"/>
    <property type="evidence" value="ECO:0007669"/>
    <property type="project" value="UniProtKB-UniRule"/>
</dbReference>
<evidence type="ECO:0000256" key="10">
    <source>
        <dbReference type="ARBA" id="ARBA00022960"/>
    </source>
</evidence>
<feature type="binding site" evidence="18">
    <location>
        <begin position="371"/>
        <end position="372"/>
    </location>
    <ligand>
        <name>acetyl-CoA</name>
        <dbReference type="ChEBI" id="CHEBI:57288"/>
    </ligand>
</feature>
<dbReference type="GO" id="GO:0000902">
    <property type="term" value="P:cell morphogenesis"/>
    <property type="evidence" value="ECO:0007669"/>
    <property type="project" value="UniProtKB-UniRule"/>
</dbReference>
<dbReference type="InterPro" id="IPR011004">
    <property type="entry name" value="Trimer_LpxA-like_sf"/>
</dbReference>
<dbReference type="InterPro" id="IPR029044">
    <property type="entry name" value="Nucleotide-diphossugar_trans"/>
</dbReference>
<dbReference type="CDD" id="cd02540">
    <property type="entry name" value="GT2_GlmU_N_bac"/>
    <property type="match status" value="1"/>
</dbReference>
<evidence type="ECO:0000256" key="4">
    <source>
        <dbReference type="ARBA" id="ARBA00022490"/>
    </source>
</evidence>
<gene>
    <name evidence="18 20" type="primary">glmU</name>
    <name evidence="20" type="ORF">CEV08_03270</name>
</gene>
<dbReference type="GO" id="GO:0008360">
    <property type="term" value="P:regulation of cell shape"/>
    <property type="evidence" value="ECO:0007669"/>
    <property type="project" value="UniProtKB-KW"/>
</dbReference>
<evidence type="ECO:0000256" key="9">
    <source>
        <dbReference type="ARBA" id="ARBA00022842"/>
    </source>
</evidence>
<dbReference type="InterPro" id="IPR038009">
    <property type="entry name" value="GlmU_C_LbH"/>
</dbReference>
<name>A0A2M6UWI6_9HYPH</name>
<evidence type="ECO:0000256" key="12">
    <source>
        <dbReference type="ARBA" id="ARBA00023268"/>
    </source>
</evidence>
<dbReference type="OrthoDB" id="9775031at2"/>
<feature type="binding site" evidence="18">
    <location>
        <position position="77"/>
    </location>
    <ligand>
        <name>UDP-N-acetyl-alpha-D-glucosamine</name>
        <dbReference type="ChEBI" id="CHEBI:57705"/>
    </ligand>
</feature>
<keyword evidence="6 18" id="KW-0548">Nucleotidyltransferase</keyword>
<dbReference type="PANTHER" id="PTHR43584:SF3">
    <property type="entry name" value="BIFUNCTIONAL PROTEIN GLMU"/>
    <property type="match status" value="1"/>
</dbReference>
<feature type="binding site" evidence="18">
    <location>
        <position position="157"/>
    </location>
    <ligand>
        <name>UDP-N-acetyl-alpha-D-glucosamine</name>
        <dbReference type="ChEBI" id="CHEBI:57705"/>
    </ligand>
</feature>
<feature type="binding site" evidence="18">
    <location>
        <position position="107"/>
    </location>
    <ligand>
        <name>Mg(2+)</name>
        <dbReference type="ChEBI" id="CHEBI:18420"/>
    </ligand>
</feature>
<keyword evidence="12 18" id="KW-0511">Multifunctional enzyme</keyword>
<comment type="cofactor">
    <cofactor evidence="18">
        <name>Mg(2+)</name>
        <dbReference type="ChEBI" id="CHEBI:18420"/>
    </cofactor>
    <text evidence="18">Binds 1 Mg(2+) ion per subunit.</text>
</comment>
<dbReference type="GO" id="GO:0071555">
    <property type="term" value="P:cell wall organization"/>
    <property type="evidence" value="ECO:0007669"/>
    <property type="project" value="UniProtKB-KW"/>
</dbReference>
<feature type="binding site" evidence="18">
    <location>
        <position position="351"/>
    </location>
    <ligand>
        <name>UDP-N-acetyl-alpha-D-glucosamine</name>
        <dbReference type="ChEBI" id="CHEBI:57705"/>
    </ligand>
</feature>
<dbReference type="PROSITE" id="PS00101">
    <property type="entry name" value="HEXAPEP_TRANSFERASES"/>
    <property type="match status" value="1"/>
</dbReference>
<feature type="binding site" evidence="18">
    <location>
        <position position="365"/>
    </location>
    <ligand>
        <name>acetyl-CoA</name>
        <dbReference type="ChEBI" id="CHEBI:57288"/>
    </ligand>
</feature>
<keyword evidence="7 18" id="KW-0479">Metal-binding</keyword>
<dbReference type="InterPro" id="IPR025877">
    <property type="entry name" value="MobA-like_NTP_Trfase"/>
</dbReference>
<feature type="binding site" evidence="18">
    <location>
        <position position="172"/>
    </location>
    <ligand>
        <name>UDP-N-acetyl-alpha-D-glucosamine</name>
        <dbReference type="ChEBI" id="CHEBI:57705"/>
    </ligand>
</feature>
<dbReference type="UniPathway" id="UPA00973"/>
<dbReference type="EC" id="2.7.7.23" evidence="18"/>
<comment type="subunit">
    <text evidence="18">Homotrimer.</text>
</comment>
<comment type="catalytic activity">
    <reaction evidence="15 18">
        <text>alpha-D-glucosamine 1-phosphate + acetyl-CoA = N-acetyl-alpha-D-glucosamine 1-phosphate + CoA + H(+)</text>
        <dbReference type="Rhea" id="RHEA:13725"/>
        <dbReference type="ChEBI" id="CHEBI:15378"/>
        <dbReference type="ChEBI" id="CHEBI:57287"/>
        <dbReference type="ChEBI" id="CHEBI:57288"/>
        <dbReference type="ChEBI" id="CHEBI:57776"/>
        <dbReference type="ChEBI" id="CHEBI:58516"/>
        <dbReference type="EC" id="2.3.1.157"/>
    </reaction>
</comment>
<sequence length="454" mass="49455">MVRSCFSIVLAAGEGTRMKSPLPKVLHKIAGLPLICHVLKQIELAGSSQLAVVVGCGAQEVTHVVRSFVKDVMIFEQKERLGTAHAVLSARLALQKEADDVLIVFGDTPLIQQESLHQMRAQLADGADVVFAGFHTQDPTGYGRLLEKNDQLIAIVEEKDANDEEKKISFCNGGILAMRGKYALSLLEKVGNDNMKKEYYLTDVASLASREGLDVRVVEVPFENIVGINNCLELSRADSLWQKRKARDLMLSGVTLLKPETVYFSYDTEIEPGVVIEPNVYFGLGVKVQSDAVIHAFSYLEGAVVGRDAQIGPYARLRPGTELAKSVKVGNFCEVKQAKVGESSKINHLSYIGDAEIGAHTNIGAGTITCNYDGFNKYKTMIGDHAFVGSNTALVSPLVIGDGSYIASGSVITENIPMNSMAFGRARQVTKEGYATKFRARLLENNSTENKHKK</sequence>
<feature type="binding site" evidence="18">
    <location>
        <position position="229"/>
    </location>
    <ligand>
        <name>UDP-N-acetyl-alpha-D-glucosamine</name>
        <dbReference type="ChEBI" id="CHEBI:57705"/>
    </ligand>
</feature>
<evidence type="ECO:0000256" key="3">
    <source>
        <dbReference type="ARBA" id="ARBA00007947"/>
    </source>
</evidence>
<feature type="active site" description="Proton acceptor" evidence="18">
    <location>
        <position position="348"/>
    </location>
</feature>
<dbReference type="UniPathway" id="UPA00113">
    <property type="reaction ID" value="UER00532"/>
</dbReference>
<dbReference type="GO" id="GO:0005737">
    <property type="term" value="C:cytoplasm"/>
    <property type="evidence" value="ECO:0007669"/>
    <property type="project" value="UniProtKB-SubCell"/>
</dbReference>
<dbReference type="RefSeq" id="WP_100130358.1">
    <property type="nucleotide sequence ID" value="NZ_CADDYJ010000006.1"/>
</dbReference>
<evidence type="ECO:0000259" key="19">
    <source>
        <dbReference type="Pfam" id="PF12804"/>
    </source>
</evidence>
<comment type="similarity">
    <text evidence="2 18">In the C-terminal section; belongs to the transferase hexapeptide repeat family.</text>
</comment>
<comment type="catalytic activity">
    <reaction evidence="16 18">
        <text>N-acetyl-alpha-D-glucosamine 1-phosphate + UTP + H(+) = UDP-N-acetyl-alpha-D-glucosamine + diphosphate</text>
        <dbReference type="Rhea" id="RHEA:13509"/>
        <dbReference type="ChEBI" id="CHEBI:15378"/>
        <dbReference type="ChEBI" id="CHEBI:33019"/>
        <dbReference type="ChEBI" id="CHEBI:46398"/>
        <dbReference type="ChEBI" id="CHEBI:57705"/>
        <dbReference type="ChEBI" id="CHEBI:57776"/>
        <dbReference type="EC" id="2.7.7.23"/>
    </reaction>
</comment>
<dbReference type="GO" id="GO:0019134">
    <property type="term" value="F:glucosamine-1-phosphate N-acetyltransferase activity"/>
    <property type="evidence" value="ECO:0007669"/>
    <property type="project" value="UniProtKB-UniRule"/>
</dbReference>
<dbReference type="EC" id="2.3.1.157" evidence="18"/>
<dbReference type="GO" id="GO:0016020">
    <property type="term" value="C:membrane"/>
    <property type="evidence" value="ECO:0007669"/>
    <property type="project" value="GOC"/>
</dbReference>
<proteinExistence type="inferred from homology"/>
<accession>A0A2M6UWI6</accession>
<evidence type="ECO:0000256" key="18">
    <source>
        <dbReference type="HAMAP-Rule" id="MF_01631"/>
    </source>
</evidence>
<dbReference type="InterPro" id="IPR001451">
    <property type="entry name" value="Hexapep"/>
</dbReference>
<dbReference type="Gene3D" id="3.90.550.10">
    <property type="entry name" value="Spore Coat Polysaccharide Biosynthesis Protein SpsA, Chain A"/>
    <property type="match status" value="1"/>
</dbReference>
<dbReference type="NCBIfam" id="NF010933">
    <property type="entry name" value="PRK14353.1"/>
    <property type="match status" value="1"/>
</dbReference>
<dbReference type="InterPro" id="IPR018357">
    <property type="entry name" value="Hexapep_transf_CS"/>
</dbReference>
<feature type="binding site" evidence="18">
    <location>
        <position position="24"/>
    </location>
    <ligand>
        <name>UDP-N-acetyl-alpha-D-glucosamine</name>
        <dbReference type="ChEBI" id="CHEBI:57705"/>
    </ligand>
</feature>
<keyword evidence="9 18" id="KW-0460">Magnesium</keyword>
<dbReference type="SUPFAM" id="SSF53448">
    <property type="entry name" value="Nucleotide-diphospho-sugar transferases"/>
    <property type="match status" value="1"/>
</dbReference>
<dbReference type="CDD" id="cd03353">
    <property type="entry name" value="LbH_GlmU_C"/>
    <property type="match status" value="1"/>
</dbReference>
<evidence type="ECO:0000313" key="21">
    <source>
        <dbReference type="Proteomes" id="UP000230791"/>
    </source>
</evidence>
<dbReference type="GO" id="GO:0009252">
    <property type="term" value="P:peptidoglycan biosynthetic process"/>
    <property type="evidence" value="ECO:0007669"/>
    <property type="project" value="UniProtKB-UniRule"/>
</dbReference>
<feature type="binding site" evidence="18">
    <location>
        <position position="336"/>
    </location>
    <ligand>
        <name>UDP-N-acetyl-alpha-D-glucosamine</name>
        <dbReference type="ChEBI" id="CHEBI:57705"/>
    </ligand>
</feature>
<comment type="pathway">
    <text evidence="18">Nucleotide-sugar biosynthesis; UDP-N-acetyl-alpha-D-glucosamine biosynthesis; N-acetyl-alpha-D-glucosamine 1-phosphate from alpha-D-glucosamine 6-phosphate (route II): step 2/2.</text>
</comment>
<keyword evidence="8 18" id="KW-0677">Repeat</keyword>
<evidence type="ECO:0000313" key="20">
    <source>
        <dbReference type="EMBL" id="PIT70573.1"/>
    </source>
</evidence>
<feature type="binding site" evidence="18">
    <location>
        <position position="229"/>
    </location>
    <ligand>
        <name>Mg(2+)</name>
        <dbReference type="ChEBI" id="CHEBI:18420"/>
    </ligand>
</feature>
<dbReference type="Proteomes" id="UP000230791">
    <property type="component" value="Unassembled WGS sequence"/>
</dbReference>
<reference evidence="20 21" key="1">
    <citation type="submission" date="2017-06" db="EMBL/GenBank/DDBJ databases">
        <title>Draft genome of Bartonella tribocorum C635.</title>
        <authorList>
            <person name="Hadjadj L."/>
            <person name="Jiyipong T."/>
            <person name="Diene S.M."/>
            <person name="Morand S."/>
            <person name="Rolain J.-M."/>
        </authorList>
    </citation>
    <scope>NUCLEOTIDE SEQUENCE [LARGE SCALE GENOMIC DNA]</scope>
    <source>
        <strain evidence="20 21">C635</strain>
    </source>
</reference>
<keyword evidence="13 18" id="KW-0012">Acyltransferase</keyword>
<comment type="similarity">
    <text evidence="3 18">In the N-terminal section; belongs to the N-acetylglucosamine-1-phosphate uridyltransferase family.</text>
</comment>
<evidence type="ECO:0000256" key="13">
    <source>
        <dbReference type="ARBA" id="ARBA00023315"/>
    </source>
</evidence>
<evidence type="ECO:0000256" key="2">
    <source>
        <dbReference type="ARBA" id="ARBA00007707"/>
    </source>
</evidence>
<feature type="region of interest" description="Linker" evidence="18">
    <location>
        <begin position="232"/>
        <end position="252"/>
    </location>
</feature>
<dbReference type="EMBL" id="NJPP01000006">
    <property type="protein sequence ID" value="PIT70573.1"/>
    <property type="molecule type" value="Genomic_DNA"/>
</dbReference>
<protein>
    <recommendedName>
        <fullName evidence="18">Bifunctional protein GlmU</fullName>
    </recommendedName>
    <domain>
        <recommendedName>
            <fullName evidence="18">UDP-N-acetylglucosamine pyrophosphorylase</fullName>
            <ecNumber evidence="18">2.7.7.23</ecNumber>
        </recommendedName>
        <alternativeName>
            <fullName evidence="18">N-acetylglucosamine-1-phosphate uridyltransferase</fullName>
        </alternativeName>
    </domain>
    <domain>
        <recommendedName>
            <fullName evidence="18">Glucosamine-1-phosphate N-acetyltransferase</fullName>
            <ecNumber evidence="18">2.3.1.157</ecNumber>
        </recommendedName>
    </domain>
</protein>
<keyword evidence="11 18" id="KW-0573">Peptidoglycan synthesis</keyword>
<feature type="binding site" evidence="18">
    <location>
        <position position="362"/>
    </location>
    <ligand>
        <name>UDP-N-acetyl-alpha-D-glucosamine</name>
        <dbReference type="ChEBI" id="CHEBI:57705"/>
    </ligand>
</feature>
<comment type="function">
    <text evidence="17 18">Catalyzes the last two sequential reactions in the de novo biosynthetic pathway for UDP-N-acetylglucosamine (UDP-GlcNAc). The C-terminal domain catalyzes the transfer of acetyl group from acetyl coenzyme A to glucosamine-1-phosphate (GlcN-1-P) to produce N-acetylglucosamine-1-phosphate (GlcNAc-1-P), which is converted into UDP-GlcNAc by the transfer of uridine 5-monophosphate (from uridine 5-triphosphate), a reaction catalyzed by the N-terminal domain.</text>
</comment>
<evidence type="ECO:0000256" key="15">
    <source>
        <dbReference type="ARBA" id="ARBA00048247"/>
    </source>
</evidence>
<evidence type="ECO:0000256" key="5">
    <source>
        <dbReference type="ARBA" id="ARBA00022679"/>
    </source>
</evidence>
<evidence type="ECO:0000256" key="8">
    <source>
        <dbReference type="ARBA" id="ARBA00022737"/>
    </source>
</evidence>
<dbReference type="GO" id="GO:0006048">
    <property type="term" value="P:UDP-N-acetylglucosamine biosynthetic process"/>
    <property type="evidence" value="ECO:0007669"/>
    <property type="project" value="UniProtKB-UniPathway"/>
</dbReference>
<evidence type="ECO:0000256" key="6">
    <source>
        <dbReference type="ARBA" id="ARBA00022695"/>
    </source>
</evidence>
<dbReference type="Gene3D" id="2.160.10.10">
    <property type="entry name" value="Hexapeptide repeat proteins"/>
    <property type="match status" value="1"/>
</dbReference>
<feature type="binding site" evidence="18">
    <location>
        <begin position="10"/>
        <end position="13"/>
    </location>
    <ligand>
        <name>UDP-N-acetyl-alpha-D-glucosamine</name>
        <dbReference type="ChEBI" id="CHEBI:57705"/>
    </ligand>
</feature>
<dbReference type="Pfam" id="PF12804">
    <property type="entry name" value="NTP_transf_3"/>
    <property type="match status" value="1"/>
</dbReference>
<dbReference type="AlphaFoldDB" id="A0A2M6UWI6"/>
<feature type="binding site" evidence="18">
    <location>
        <position position="318"/>
    </location>
    <ligand>
        <name>UDP-N-acetyl-alpha-D-glucosamine</name>
        <dbReference type="ChEBI" id="CHEBI:57705"/>
    </ligand>
</feature>
<keyword evidence="10 18" id="KW-0133">Cell shape</keyword>
<feature type="binding site" evidence="18">
    <location>
        <position position="408"/>
    </location>
    <ligand>
        <name>acetyl-CoA</name>
        <dbReference type="ChEBI" id="CHEBI:57288"/>
    </ligand>
</feature>
<feature type="domain" description="MobA-like NTP transferase" evidence="19">
    <location>
        <begin position="8"/>
        <end position="137"/>
    </location>
</feature>